<dbReference type="PANTHER" id="PTHR22904">
    <property type="entry name" value="TPR REPEAT CONTAINING PROTEIN"/>
    <property type="match status" value="1"/>
</dbReference>
<feature type="region of interest" description="Disordered" evidence="3">
    <location>
        <begin position="25"/>
        <end position="51"/>
    </location>
</feature>
<dbReference type="SUPFAM" id="SSF48452">
    <property type="entry name" value="TPR-like"/>
    <property type="match status" value="1"/>
</dbReference>
<dbReference type="GO" id="GO:0051879">
    <property type="term" value="F:Hsp90 protein binding"/>
    <property type="evidence" value="ECO:0007669"/>
    <property type="project" value="TreeGrafter"/>
</dbReference>
<dbReference type="Proteomes" id="UP001162640">
    <property type="component" value="Unassembled WGS sequence"/>
</dbReference>
<accession>A0A9W7B1Z6</accession>
<gene>
    <name evidence="4" type="ORF">TL16_g08389</name>
</gene>
<keyword evidence="2" id="KW-0802">TPR repeat</keyword>
<sequence length="205" mass="23089">MSSLAELKKEEEDLVAKLAAVRTSITELESTPPPTSDTKEGKEEDEDVEKDWEGDVDAKIADYKSKGNSAFSKGEYEDAASFYTKCIIIIKKIDKQEDPAYTSIYANRSATYLATKKWVKASWDAQCSAKCDPKFWKSHWRHGVSLMAMAPRIERSQNAVEAFERCLGVCPEEKKGEVGEALERARIRLQEGKDRTPMPPQCQQS</sequence>
<comment type="caution">
    <text evidence="4">The sequence shown here is derived from an EMBL/GenBank/DDBJ whole genome shotgun (WGS) entry which is preliminary data.</text>
</comment>
<dbReference type="InterPro" id="IPR011990">
    <property type="entry name" value="TPR-like_helical_dom_sf"/>
</dbReference>
<name>A0A9W7B1Z6_9STRA</name>
<evidence type="ECO:0000256" key="1">
    <source>
        <dbReference type="ARBA" id="ARBA00022737"/>
    </source>
</evidence>
<protein>
    <submittedName>
        <fullName evidence="4">Uncharacterized protein</fullName>
    </submittedName>
</protein>
<dbReference type="Gene3D" id="1.25.40.10">
    <property type="entry name" value="Tetratricopeptide repeat domain"/>
    <property type="match status" value="1"/>
</dbReference>
<organism evidence="4 5">
    <name type="scientific">Triparma laevis f. inornata</name>
    <dbReference type="NCBI Taxonomy" id="1714386"/>
    <lineage>
        <taxon>Eukaryota</taxon>
        <taxon>Sar</taxon>
        <taxon>Stramenopiles</taxon>
        <taxon>Ochrophyta</taxon>
        <taxon>Bolidophyceae</taxon>
        <taxon>Parmales</taxon>
        <taxon>Triparmaceae</taxon>
        <taxon>Triparma</taxon>
    </lineage>
</organism>
<proteinExistence type="predicted"/>
<evidence type="ECO:0000256" key="3">
    <source>
        <dbReference type="SAM" id="MobiDB-lite"/>
    </source>
</evidence>
<dbReference type="PANTHER" id="PTHR22904:SF523">
    <property type="entry name" value="STRESS-INDUCED-PHOSPHOPROTEIN 1"/>
    <property type="match status" value="1"/>
</dbReference>
<keyword evidence="1" id="KW-0677">Repeat</keyword>
<reference evidence="5" key="1">
    <citation type="journal article" date="2023" name="Commun. Biol.">
        <title>Genome analysis of Parmales, the sister group of diatoms, reveals the evolutionary specialization of diatoms from phago-mixotrophs to photoautotrophs.</title>
        <authorList>
            <person name="Ban H."/>
            <person name="Sato S."/>
            <person name="Yoshikawa S."/>
            <person name="Yamada K."/>
            <person name="Nakamura Y."/>
            <person name="Ichinomiya M."/>
            <person name="Sato N."/>
            <person name="Blanc-Mathieu R."/>
            <person name="Endo H."/>
            <person name="Kuwata A."/>
            <person name="Ogata H."/>
        </authorList>
    </citation>
    <scope>NUCLEOTIDE SEQUENCE [LARGE SCALE GENOMIC DNA]</scope>
</reference>
<evidence type="ECO:0000256" key="2">
    <source>
        <dbReference type="ARBA" id="ARBA00022803"/>
    </source>
</evidence>
<dbReference type="AlphaFoldDB" id="A0A9W7B1Z6"/>
<dbReference type="EMBL" id="BLQM01000276">
    <property type="protein sequence ID" value="GMH80070.1"/>
    <property type="molecule type" value="Genomic_DNA"/>
</dbReference>
<evidence type="ECO:0000313" key="5">
    <source>
        <dbReference type="Proteomes" id="UP001162640"/>
    </source>
</evidence>
<evidence type="ECO:0000313" key="4">
    <source>
        <dbReference type="EMBL" id="GMH80070.1"/>
    </source>
</evidence>